<dbReference type="EMBL" id="CP060436">
    <property type="protein sequence ID" value="QPM89082.1"/>
    <property type="molecule type" value="Genomic_DNA"/>
</dbReference>
<dbReference type="InterPro" id="IPR009389">
    <property type="entry name" value="DUF1045"/>
</dbReference>
<dbReference type="OrthoDB" id="4954742at2"/>
<dbReference type="AlphaFoldDB" id="A0A418SKH5"/>
<dbReference type="Proteomes" id="UP000283786">
    <property type="component" value="Chromosome"/>
</dbReference>
<keyword evidence="2" id="KW-1185">Reference proteome</keyword>
<gene>
    <name evidence="1" type="ORF">PSAL_002920</name>
</gene>
<reference evidence="1 2" key="1">
    <citation type="submission" date="2020-08" db="EMBL/GenBank/DDBJ databases">
        <title>Genome sequence of Rhodobacteraceae bacterium Lw-13e.</title>
        <authorList>
            <person name="Poehlein A."/>
            <person name="Wolter L."/>
            <person name="Daniel R."/>
            <person name="Brinkhoff T."/>
        </authorList>
    </citation>
    <scope>NUCLEOTIDE SEQUENCE [LARGE SCALE GENOMIC DNA]</scope>
    <source>
        <strain evidence="1 2">Lw-13e</strain>
    </source>
</reference>
<dbReference type="KEGG" id="palw:PSAL_002920"/>
<dbReference type="RefSeq" id="WP_119838007.1">
    <property type="nucleotide sequence ID" value="NZ_CP060436.1"/>
</dbReference>
<protein>
    <recommendedName>
        <fullName evidence="3">Phosphonate metabolism protein</fullName>
    </recommendedName>
</protein>
<name>A0A418SKH5_9RHOB</name>
<proteinExistence type="predicted"/>
<evidence type="ECO:0000313" key="2">
    <source>
        <dbReference type="Proteomes" id="UP000283786"/>
    </source>
</evidence>
<dbReference type="Pfam" id="PF06299">
    <property type="entry name" value="DUF1045"/>
    <property type="match status" value="1"/>
</dbReference>
<sequence length="230" mass="24862">MQDFSRFAIYYLPAPGPLADFGAAWLGWDIATGQPRPHPETGPLPCTVQDITARPRKYGFHGTIKPPFSLADGQTAEALASAARSLCAAQAPVLLQGLALRRIRRFLALTPVGDATDLAMLAGTMVRDLDPFRAPPAPAETARRRKAGLSDRQEALLQQWGYPYVMDEFRFHLTLSGALPDDQARATEAALANLLPALPAPFRIDSLALAGEDAEGRFHLIERLPLNAAG</sequence>
<accession>A0A418SKH5</accession>
<evidence type="ECO:0008006" key="3">
    <source>
        <dbReference type="Google" id="ProtNLM"/>
    </source>
</evidence>
<dbReference type="PIRSF" id="PIRSF033328">
    <property type="entry name" value="Phest_Mll4975"/>
    <property type="match status" value="1"/>
</dbReference>
<evidence type="ECO:0000313" key="1">
    <source>
        <dbReference type="EMBL" id="QPM89082.1"/>
    </source>
</evidence>
<dbReference type="Gene3D" id="3.90.1140.10">
    <property type="entry name" value="Cyclic phosphodiesterase"/>
    <property type="match status" value="1"/>
</dbReference>
<dbReference type="NCBIfam" id="TIGR03223">
    <property type="entry name" value="Phn_opern_protn"/>
    <property type="match status" value="1"/>
</dbReference>
<organism evidence="1 2">
    <name type="scientific">Pseudooceanicola algae</name>
    <dbReference type="NCBI Taxonomy" id="1537215"/>
    <lineage>
        <taxon>Bacteria</taxon>
        <taxon>Pseudomonadati</taxon>
        <taxon>Pseudomonadota</taxon>
        <taxon>Alphaproteobacteria</taxon>
        <taxon>Rhodobacterales</taxon>
        <taxon>Paracoccaceae</taxon>
        <taxon>Pseudooceanicola</taxon>
    </lineage>
</organism>